<accession>A0A4R2LW50</accession>
<dbReference type="InterPro" id="IPR015854">
    <property type="entry name" value="ABC_transpr_LolD-like"/>
</dbReference>
<keyword evidence="2" id="KW-0547">Nucleotide-binding</keyword>
<dbReference type="InterPro" id="IPR003593">
    <property type="entry name" value="AAA+_ATPase"/>
</dbReference>
<keyword evidence="6" id="KW-1185">Reference proteome</keyword>
<dbReference type="GO" id="GO:0016887">
    <property type="term" value="F:ATP hydrolysis activity"/>
    <property type="evidence" value="ECO:0007669"/>
    <property type="project" value="InterPro"/>
</dbReference>
<dbReference type="PANTHER" id="PTHR24220">
    <property type="entry name" value="IMPORT ATP-BINDING PROTEIN"/>
    <property type="match status" value="1"/>
</dbReference>
<dbReference type="PROSITE" id="PS00211">
    <property type="entry name" value="ABC_TRANSPORTER_1"/>
    <property type="match status" value="1"/>
</dbReference>
<dbReference type="CDD" id="cd03255">
    <property type="entry name" value="ABC_MJ0796_LolCDE_FtsE"/>
    <property type="match status" value="1"/>
</dbReference>
<evidence type="ECO:0000256" key="1">
    <source>
        <dbReference type="ARBA" id="ARBA00022448"/>
    </source>
</evidence>
<dbReference type="Pfam" id="PF00005">
    <property type="entry name" value="ABC_tran"/>
    <property type="match status" value="1"/>
</dbReference>
<gene>
    <name evidence="5" type="ORF">EV212_10835</name>
</gene>
<protein>
    <submittedName>
        <fullName evidence="5">Putative ABC transport system ATP-binding protein</fullName>
    </submittedName>
</protein>
<organism evidence="5 6">
    <name type="scientific">Frisingicoccus caecimuris</name>
    <dbReference type="NCBI Taxonomy" id="1796636"/>
    <lineage>
        <taxon>Bacteria</taxon>
        <taxon>Bacillati</taxon>
        <taxon>Bacillota</taxon>
        <taxon>Clostridia</taxon>
        <taxon>Lachnospirales</taxon>
        <taxon>Lachnospiraceae</taxon>
        <taxon>Frisingicoccus</taxon>
    </lineage>
</organism>
<dbReference type="OrthoDB" id="9802264at2"/>
<dbReference type="GO" id="GO:0022857">
    <property type="term" value="F:transmembrane transporter activity"/>
    <property type="evidence" value="ECO:0007669"/>
    <property type="project" value="TreeGrafter"/>
</dbReference>
<feature type="domain" description="ABC transporter" evidence="4">
    <location>
        <begin position="3"/>
        <end position="233"/>
    </location>
</feature>
<reference evidence="5 6" key="1">
    <citation type="submission" date="2019-03" db="EMBL/GenBank/DDBJ databases">
        <title>Genomic Encyclopedia of Type Strains, Phase IV (KMG-IV): sequencing the most valuable type-strain genomes for metagenomic binning, comparative biology and taxonomic classification.</title>
        <authorList>
            <person name="Goeker M."/>
        </authorList>
    </citation>
    <scope>NUCLEOTIDE SEQUENCE [LARGE SCALE GENOMIC DNA]</scope>
    <source>
        <strain evidence="5 6">DSM 28559</strain>
    </source>
</reference>
<dbReference type="GO" id="GO:0005886">
    <property type="term" value="C:plasma membrane"/>
    <property type="evidence" value="ECO:0007669"/>
    <property type="project" value="TreeGrafter"/>
</dbReference>
<dbReference type="EMBL" id="SLXA01000008">
    <property type="protein sequence ID" value="TCO84277.1"/>
    <property type="molecule type" value="Genomic_DNA"/>
</dbReference>
<comment type="caution">
    <text evidence="5">The sequence shown here is derived from an EMBL/GenBank/DDBJ whole genome shotgun (WGS) entry which is preliminary data.</text>
</comment>
<dbReference type="SMART" id="SM00382">
    <property type="entry name" value="AAA"/>
    <property type="match status" value="1"/>
</dbReference>
<evidence type="ECO:0000313" key="5">
    <source>
        <dbReference type="EMBL" id="TCO84277.1"/>
    </source>
</evidence>
<dbReference type="InterPro" id="IPR003439">
    <property type="entry name" value="ABC_transporter-like_ATP-bd"/>
</dbReference>
<dbReference type="SUPFAM" id="SSF52540">
    <property type="entry name" value="P-loop containing nucleoside triphosphate hydrolases"/>
    <property type="match status" value="1"/>
</dbReference>
<dbReference type="GO" id="GO:0005524">
    <property type="term" value="F:ATP binding"/>
    <property type="evidence" value="ECO:0007669"/>
    <property type="project" value="UniProtKB-KW"/>
</dbReference>
<dbReference type="RefSeq" id="WP_132091962.1">
    <property type="nucleotide sequence ID" value="NZ_JANKAQ010000009.1"/>
</dbReference>
<evidence type="ECO:0000259" key="4">
    <source>
        <dbReference type="PROSITE" id="PS50893"/>
    </source>
</evidence>
<dbReference type="Proteomes" id="UP000295711">
    <property type="component" value="Unassembled WGS sequence"/>
</dbReference>
<dbReference type="GO" id="GO:0098796">
    <property type="term" value="C:membrane protein complex"/>
    <property type="evidence" value="ECO:0007669"/>
    <property type="project" value="UniProtKB-ARBA"/>
</dbReference>
<dbReference type="AlphaFoldDB" id="A0A4R2LW50"/>
<evidence type="ECO:0000256" key="2">
    <source>
        <dbReference type="ARBA" id="ARBA00022741"/>
    </source>
</evidence>
<dbReference type="InterPro" id="IPR017911">
    <property type="entry name" value="MacB-like_ATP-bd"/>
</dbReference>
<dbReference type="Gene3D" id="3.40.50.300">
    <property type="entry name" value="P-loop containing nucleotide triphosphate hydrolases"/>
    <property type="match status" value="1"/>
</dbReference>
<sequence length="235" mass="26002">MILELEHVYKDYIQGKMSVHILKDISLSVEEGEYLAIMGPSGSGKTTLMNIIGCLDKPTSGSYHLNGKDVLTYSDNELSDTRLYNIGFVFQSFHLLPKQTALENVYLPLIYAGISKKERIERATEALERVGLGDRLHFKPTQLSGGQQQRVAIARAIVNHPTILLADEPTGALDSSSGEQVMELFQKLNDEGITIIMITHDAEIASHAKRQAIIRDGILTGREALAYEKTTDSDN</sequence>
<dbReference type="FunFam" id="3.40.50.300:FF:000032">
    <property type="entry name" value="Export ABC transporter ATP-binding protein"/>
    <property type="match status" value="1"/>
</dbReference>
<dbReference type="PANTHER" id="PTHR24220:SF86">
    <property type="entry name" value="ABC TRANSPORTER ABCH.1"/>
    <property type="match status" value="1"/>
</dbReference>
<dbReference type="InterPro" id="IPR027417">
    <property type="entry name" value="P-loop_NTPase"/>
</dbReference>
<evidence type="ECO:0000313" key="6">
    <source>
        <dbReference type="Proteomes" id="UP000295711"/>
    </source>
</evidence>
<dbReference type="InterPro" id="IPR017871">
    <property type="entry name" value="ABC_transporter-like_CS"/>
</dbReference>
<keyword evidence="1" id="KW-0813">Transport</keyword>
<proteinExistence type="predicted"/>
<keyword evidence="3 5" id="KW-0067">ATP-binding</keyword>
<dbReference type="PROSITE" id="PS50893">
    <property type="entry name" value="ABC_TRANSPORTER_2"/>
    <property type="match status" value="1"/>
</dbReference>
<name>A0A4R2LW50_9FIRM</name>
<evidence type="ECO:0000256" key="3">
    <source>
        <dbReference type="ARBA" id="ARBA00022840"/>
    </source>
</evidence>